<dbReference type="Proteomes" id="UP000223060">
    <property type="component" value="Chromosome"/>
</dbReference>
<evidence type="ECO:0000313" key="2">
    <source>
        <dbReference type="Proteomes" id="UP000223060"/>
    </source>
</evidence>
<protein>
    <submittedName>
        <fullName evidence="1">Uncharacterized protein</fullName>
    </submittedName>
</protein>
<reference evidence="2" key="1">
    <citation type="submission" date="2015-03" db="EMBL/GenBank/DDBJ databases">
        <authorList>
            <person name="Ferrari E."/>
            <person name="Walter M.C."/>
            <person name="Huptas C."/>
            <person name="Scherer S."/>
            <person name="Mueller-Herbst S."/>
        </authorList>
    </citation>
    <scope>NUCLEOTIDE SEQUENCE [LARGE SCALE GENOMIC DNA]</scope>
    <source>
        <strain evidence="2">LWP01</strain>
    </source>
</reference>
<accession>A0A1S7FSS1</accession>
<accession>A0A1S7FZ41</accession>
<sequence length="72" mass="8375">MTIKGKYRFVEECIWSEPGWAPTMYLFERVSDGKRVAVPPEWDVFVDDVAFDATKVARKDVDELFKEDEVVS</sequence>
<proteinExistence type="predicted"/>
<keyword evidence="2" id="KW-1185">Reference proteome</keyword>
<evidence type="ECO:0000313" key="1">
    <source>
        <dbReference type="EMBL" id="AQY50491.1"/>
    </source>
</evidence>
<dbReference type="KEGG" id="lwi:UE46_05250"/>
<name>A0A1S7FSS1_9LIST</name>
<dbReference type="EMBL" id="CP011102">
    <property type="protein sequence ID" value="AQY50491.1"/>
    <property type="molecule type" value="Genomic_DNA"/>
</dbReference>
<gene>
    <name evidence="1" type="ORF">UE46_05250</name>
</gene>
<organism evidence="1 2">
    <name type="scientific">Listeria weihenstephanensis</name>
    <dbReference type="NCBI Taxonomy" id="1006155"/>
    <lineage>
        <taxon>Bacteria</taxon>
        <taxon>Bacillati</taxon>
        <taxon>Bacillota</taxon>
        <taxon>Bacilli</taxon>
        <taxon>Bacillales</taxon>
        <taxon>Listeriaceae</taxon>
        <taxon>Listeria</taxon>
    </lineage>
</organism>
<dbReference type="RefSeq" id="WP_036058597.1">
    <property type="nucleotide sequence ID" value="NZ_CP011102.1"/>
</dbReference>
<dbReference type="AlphaFoldDB" id="A0A1S7FSS1"/>